<feature type="region of interest" description="Disordered" evidence="3">
    <location>
        <begin position="256"/>
        <end position="275"/>
    </location>
</feature>
<evidence type="ECO:0000256" key="1">
    <source>
        <dbReference type="ARBA" id="ARBA00022737"/>
    </source>
</evidence>
<dbReference type="OrthoDB" id="549322at2759"/>
<dbReference type="EMBL" id="KK101342">
    <property type="protein sequence ID" value="KIZ01231.1"/>
    <property type="molecule type" value="Genomic_DNA"/>
</dbReference>
<dbReference type="AlphaFoldDB" id="A0A0D2N5K8"/>
<accession>A0A0D2N5K8</accession>
<dbReference type="GO" id="GO:0005737">
    <property type="term" value="C:cytoplasm"/>
    <property type="evidence" value="ECO:0007669"/>
    <property type="project" value="TreeGrafter"/>
</dbReference>
<evidence type="ECO:0000256" key="3">
    <source>
        <dbReference type="SAM" id="MobiDB-lite"/>
    </source>
</evidence>
<gene>
    <name evidence="4" type="ORF">MNEG_6730</name>
</gene>
<dbReference type="InterPro" id="IPR021133">
    <property type="entry name" value="HEAT_type_2"/>
</dbReference>
<sequence>MVSEPPFCGCPVQVARQAILSFSQLTALLPRDAAASAAQHALHRLDSRGAEDAAVAAARLFAHSAAHWSQEALHERVPDLLRRWCSHRDFSVREAVACCMSLIGDHLPVDVWQCALLPWFSQLCRDNNWRVRRAAAVDLPRLAGKLHRQQQRVLSRADSTCSCFSALEDVGGCGDACSNERSCVGVPPRCPTSGVPLEPLGVAATGMCAHAKAGSASGSLGRSQRGGMRGAGSTASSAALSSHVWSAHVMRPAVGAPARSMGKHPLSSSLLTDTPKPLGSIIPQSLSSSSLSSADDRLVTGSPLGEASPRSDAGLPESALGASRLGAAGGGGSSSNSSSSNSINSSSSSASGGTGAPAGAAEEGDAADVKAGASGPQCELALEQSELHTCWATMRECIDTLTADSSHWVKVTALGGLGPCLLALPPCQISSLLVGRFVAMGSSTTVISEISVALACAQSLGMVASRLGPARWPDVRPAFGHLQASRDPVVLQEVVAALPLMAQQLGPEVLRTDLLPALLSIVHDHLSWVDAAFVAAVPPLLEALPAASHEPLLRLISRLAQGGAHHERCRAWRLRRGIAAELGRMARASQLAAITDVLWPAAVALCSDPVAAVRDAAAVQMGPLLAALLPLIPEAQLQQQRQEAQLAQQLEQGGKLQEQQRQSAATLIMDAR</sequence>
<feature type="region of interest" description="Disordered" evidence="3">
    <location>
        <begin position="213"/>
        <end position="235"/>
    </location>
</feature>
<protein>
    <submittedName>
        <fullName evidence="4">Uncharacterized protein</fullName>
    </submittedName>
</protein>
<evidence type="ECO:0000313" key="4">
    <source>
        <dbReference type="EMBL" id="KIZ01231.1"/>
    </source>
</evidence>
<dbReference type="KEGG" id="mng:MNEG_6730"/>
<feature type="repeat" description="HEAT" evidence="2">
    <location>
        <begin position="116"/>
        <end position="152"/>
    </location>
</feature>
<proteinExistence type="predicted"/>
<dbReference type="InterPro" id="IPR016024">
    <property type="entry name" value="ARM-type_fold"/>
</dbReference>
<dbReference type="PANTHER" id="PTHR10648:SF1">
    <property type="entry name" value="SERINE_THREONINE-PROTEIN PHOSPHATASE 4 REGULATORY SUBUNIT 1"/>
    <property type="match status" value="1"/>
</dbReference>
<keyword evidence="5" id="KW-1185">Reference proteome</keyword>
<dbReference type="Gene3D" id="1.25.10.10">
    <property type="entry name" value="Leucine-rich Repeat Variant"/>
    <property type="match status" value="2"/>
</dbReference>
<dbReference type="SUPFAM" id="SSF48371">
    <property type="entry name" value="ARM repeat"/>
    <property type="match status" value="1"/>
</dbReference>
<dbReference type="InterPro" id="IPR051023">
    <property type="entry name" value="PP2A_Regulatory_Subunit_A"/>
</dbReference>
<dbReference type="PROSITE" id="PS50077">
    <property type="entry name" value="HEAT_REPEAT"/>
    <property type="match status" value="1"/>
</dbReference>
<reference evidence="4 5" key="1">
    <citation type="journal article" date="2013" name="BMC Genomics">
        <title>Reconstruction of the lipid metabolism for the microalga Monoraphidium neglectum from its genome sequence reveals characteristics suitable for biofuel production.</title>
        <authorList>
            <person name="Bogen C."/>
            <person name="Al-Dilaimi A."/>
            <person name="Albersmeier A."/>
            <person name="Wichmann J."/>
            <person name="Grundmann M."/>
            <person name="Rupp O."/>
            <person name="Lauersen K.J."/>
            <person name="Blifernez-Klassen O."/>
            <person name="Kalinowski J."/>
            <person name="Goesmann A."/>
            <person name="Mussgnug J.H."/>
            <person name="Kruse O."/>
        </authorList>
    </citation>
    <scope>NUCLEOTIDE SEQUENCE [LARGE SCALE GENOMIC DNA]</scope>
    <source>
        <strain evidence="4 5">SAG 48.87</strain>
    </source>
</reference>
<dbReference type="PANTHER" id="PTHR10648">
    <property type="entry name" value="SERINE/THREONINE-PROTEIN PHOSPHATASE PP2A 65 KDA REGULATORY SUBUNIT"/>
    <property type="match status" value="1"/>
</dbReference>
<dbReference type="RefSeq" id="XP_013900250.1">
    <property type="nucleotide sequence ID" value="XM_014044796.1"/>
</dbReference>
<evidence type="ECO:0000256" key="2">
    <source>
        <dbReference type="PROSITE-ProRule" id="PRU00103"/>
    </source>
</evidence>
<dbReference type="InterPro" id="IPR011989">
    <property type="entry name" value="ARM-like"/>
</dbReference>
<dbReference type="STRING" id="145388.A0A0D2N5K8"/>
<organism evidence="4 5">
    <name type="scientific">Monoraphidium neglectum</name>
    <dbReference type="NCBI Taxonomy" id="145388"/>
    <lineage>
        <taxon>Eukaryota</taxon>
        <taxon>Viridiplantae</taxon>
        <taxon>Chlorophyta</taxon>
        <taxon>core chlorophytes</taxon>
        <taxon>Chlorophyceae</taxon>
        <taxon>CS clade</taxon>
        <taxon>Sphaeropleales</taxon>
        <taxon>Selenastraceae</taxon>
        <taxon>Monoraphidium</taxon>
    </lineage>
</organism>
<dbReference type="GeneID" id="25739606"/>
<feature type="region of interest" description="Disordered" evidence="3">
    <location>
        <begin position="280"/>
        <end position="370"/>
    </location>
</feature>
<evidence type="ECO:0000313" key="5">
    <source>
        <dbReference type="Proteomes" id="UP000054498"/>
    </source>
</evidence>
<name>A0A0D2N5K8_9CHLO</name>
<dbReference type="GO" id="GO:0019888">
    <property type="term" value="F:protein phosphatase regulator activity"/>
    <property type="evidence" value="ECO:0007669"/>
    <property type="project" value="TreeGrafter"/>
</dbReference>
<keyword evidence="1" id="KW-0677">Repeat</keyword>
<dbReference type="Proteomes" id="UP000054498">
    <property type="component" value="Unassembled WGS sequence"/>
</dbReference>
<feature type="compositionally biased region" description="Low complexity" evidence="3">
    <location>
        <begin position="334"/>
        <end position="361"/>
    </location>
</feature>